<sequence length="114" mass="11602">MAKSDMDVALAAENTQGRQASGREGTKFSSPSANPAKGKAVPRANTAAGDPAMTGKGDRANVPMSAAERNGASHTIVTNIVKQNSPEAGATLMNAKVIPAVTKRGFESGIDSAY</sequence>
<reference evidence="2" key="1">
    <citation type="submission" date="2020-04" db="EMBL/GenBank/DDBJ databases">
        <authorList>
            <person name="Chiriac C."/>
            <person name="Salcher M."/>
            <person name="Ghai R."/>
            <person name="Kavagutti S V."/>
        </authorList>
    </citation>
    <scope>NUCLEOTIDE SEQUENCE</scope>
</reference>
<organism evidence="2">
    <name type="scientific">uncultured Caudovirales phage</name>
    <dbReference type="NCBI Taxonomy" id="2100421"/>
    <lineage>
        <taxon>Viruses</taxon>
        <taxon>Duplodnaviria</taxon>
        <taxon>Heunggongvirae</taxon>
        <taxon>Uroviricota</taxon>
        <taxon>Caudoviricetes</taxon>
        <taxon>Peduoviridae</taxon>
        <taxon>Maltschvirus</taxon>
        <taxon>Maltschvirus maltsch</taxon>
    </lineage>
</organism>
<feature type="region of interest" description="Disordered" evidence="1">
    <location>
        <begin position="1"/>
        <end position="62"/>
    </location>
</feature>
<dbReference type="EMBL" id="LR796157">
    <property type="protein sequence ID" value="CAB4122090.1"/>
    <property type="molecule type" value="Genomic_DNA"/>
</dbReference>
<evidence type="ECO:0000313" key="2">
    <source>
        <dbReference type="EMBL" id="CAB4122090.1"/>
    </source>
</evidence>
<accession>A0A6J5KPP5</accession>
<name>A0A6J5KPP5_9CAUD</name>
<protein>
    <submittedName>
        <fullName evidence="2">Uncharacterized protein</fullName>
    </submittedName>
</protein>
<gene>
    <name evidence="2" type="ORF">UFOVP27_52</name>
</gene>
<evidence type="ECO:0000256" key="1">
    <source>
        <dbReference type="SAM" id="MobiDB-lite"/>
    </source>
</evidence>
<proteinExistence type="predicted"/>